<accession>A0A2J6PF66</accession>
<feature type="domain" description="4Fe-4S ferredoxin-type" evidence="1">
    <location>
        <begin position="60"/>
        <end position="91"/>
    </location>
</feature>
<feature type="domain" description="4Fe-4S ferredoxin-type" evidence="1">
    <location>
        <begin position="9"/>
        <end position="41"/>
    </location>
</feature>
<organism evidence="2 3">
    <name type="scientific">Hyaloscypha hepaticicola</name>
    <dbReference type="NCBI Taxonomy" id="2082293"/>
    <lineage>
        <taxon>Eukaryota</taxon>
        <taxon>Fungi</taxon>
        <taxon>Dikarya</taxon>
        <taxon>Ascomycota</taxon>
        <taxon>Pezizomycotina</taxon>
        <taxon>Leotiomycetes</taxon>
        <taxon>Helotiales</taxon>
        <taxon>Hyaloscyphaceae</taxon>
        <taxon>Hyaloscypha</taxon>
    </lineage>
</organism>
<evidence type="ECO:0000313" key="2">
    <source>
        <dbReference type="EMBL" id="PMD12691.1"/>
    </source>
</evidence>
<dbReference type="EMBL" id="KZ613544">
    <property type="protein sequence ID" value="PMD12691.1"/>
    <property type="molecule type" value="Genomic_DNA"/>
</dbReference>
<name>A0A2J6PF66_9HELO</name>
<keyword evidence="3" id="KW-1185">Reference proteome</keyword>
<proteinExistence type="predicted"/>
<evidence type="ECO:0000313" key="3">
    <source>
        <dbReference type="Proteomes" id="UP000235672"/>
    </source>
</evidence>
<dbReference type="Proteomes" id="UP000235672">
    <property type="component" value="Unassembled WGS sequence"/>
</dbReference>
<dbReference type="InterPro" id="IPR017896">
    <property type="entry name" value="4Fe4S_Fe-S-bd"/>
</dbReference>
<dbReference type="AlphaFoldDB" id="A0A2J6PF66"/>
<dbReference type="OrthoDB" id="5598706at2759"/>
<gene>
    <name evidence="2" type="ORF">NA56DRAFT_712861</name>
</gene>
<evidence type="ECO:0000259" key="1">
    <source>
        <dbReference type="PROSITE" id="PS51379"/>
    </source>
</evidence>
<sequence length="170" mass="17324">MIICNDTCVDPLLDPNNCFSCGISCDSAICLFGRCFDCPDDSSGQDVCASGTNPSDAFCTDFSTDAQKCGGCGNVCSSGQCNAGACCISPTLPAEKSASILLTTWITADIVTSNALSRIIIAEGNASNVILSMATGCAILQALASSIAATSRTILKIAEIVIMSAILDLA</sequence>
<dbReference type="PROSITE" id="PS51379">
    <property type="entry name" value="4FE4S_FER_2"/>
    <property type="match status" value="2"/>
</dbReference>
<protein>
    <recommendedName>
        <fullName evidence="1">4Fe-4S ferredoxin-type domain-containing protein</fullName>
    </recommendedName>
</protein>
<reference evidence="2 3" key="1">
    <citation type="submission" date="2016-05" db="EMBL/GenBank/DDBJ databases">
        <title>A degradative enzymes factory behind the ericoid mycorrhizal symbiosis.</title>
        <authorList>
            <consortium name="DOE Joint Genome Institute"/>
            <person name="Martino E."/>
            <person name="Morin E."/>
            <person name="Grelet G."/>
            <person name="Kuo A."/>
            <person name="Kohler A."/>
            <person name="Daghino S."/>
            <person name="Barry K."/>
            <person name="Choi C."/>
            <person name="Cichocki N."/>
            <person name="Clum A."/>
            <person name="Copeland A."/>
            <person name="Hainaut M."/>
            <person name="Haridas S."/>
            <person name="Labutti K."/>
            <person name="Lindquist E."/>
            <person name="Lipzen A."/>
            <person name="Khouja H.-R."/>
            <person name="Murat C."/>
            <person name="Ohm R."/>
            <person name="Olson A."/>
            <person name="Spatafora J."/>
            <person name="Veneault-Fourrey C."/>
            <person name="Henrissat B."/>
            <person name="Grigoriev I."/>
            <person name="Martin F."/>
            <person name="Perotto S."/>
        </authorList>
    </citation>
    <scope>NUCLEOTIDE SEQUENCE [LARGE SCALE GENOMIC DNA]</scope>
    <source>
        <strain evidence="2 3">UAMH 7357</strain>
    </source>
</reference>